<organism evidence="4 5">
    <name type="scientific">Arthrobacter deserti</name>
    <dbReference type="NCBI Taxonomy" id="1742687"/>
    <lineage>
        <taxon>Bacteria</taxon>
        <taxon>Bacillati</taxon>
        <taxon>Actinomycetota</taxon>
        <taxon>Actinomycetes</taxon>
        <taxon>Micrococcales</taxon>
        <taxon>Micrococcaceae</taxon>
        <taxon>Arthrobacter</taxon>
    </lineage>
</organism>
<dbReference type="InterPro" id="IPR058787">
    <property type="entry name" value="ApnL_M"/>
</dbReference>
<dbReference type="Pfam" id="PF25838">
    <property type="entry name" value="Apionate_lact_M"/>
    <property type="match status" value="1"/>
</dbReference>
<evidence type="ECO:0000259" key="3">
    <source>
        <dbReference type="Pfam" id="PF25838"/>
    </source>
</evidence>
<dbReference type="Pfam" id="PF25837">
    <property type="entry name" value="Apionate_lact_N"/>
    <property type="match status" value="1"/>
</dbReference>
<evidence type="ECO:0000259" key="2">
    <source>
        <dbReference type="Pfam" id="PF25837"/>
    </source>
</evidence>
<comment type="caution">
    <text evidence="4">The sequence shown here is derived from an EMBL/GenBank/DDBJ whole genome shotgun (WGS) entry which is preliminary data.</text>
</comment>
<evidence type="ECO:0000313" key="4">
    <source>
        <dbReference type="EMBL" id="NKX49673.1"/>
    </source>
</evidence>
<gene>
    <name evidence="4" type="ORF">HER39_03580</name>
</gene>
<dbReference type="InterPro" id="IPR058788">
    <property type="entry name" value="ApnL_N"/>
</dbReference>
<dbReference type="Proteomes" id="UP000523795">
    <property type="component" value="Unassembled WGS sequence"/>
</dbReference>
<dbReference type="EMBL" id="JAAZSR010000030">
    <property type="protein sequence ID" value="NKX49673.1"/>
    <property type="molecule type" value="Genomic_DNA"/>
</dbReference>
<feature type="domain" description="D-apionate lactonase TIM barrel" evidence="3">
    <location>
        <begin position="282"/>
        <end position="533"/>
    </location>
</feature>
<feature type="domain" description="D-apionate lactonase N-terminal" evidence="2">
    <location>
        <begin position="20"/>
        <end position="232"/>
    </location>
</feature>
<sequence>MSSEQPDENSAPPAAGRLDPGVRMLAAGPWTAELVGDELANICYRGRRVLRAVKAVVRDQDWHTLAPSVRDLDIAADGQGLAVSFNVGYAGYGARYAGRVCAALTPAALEVSFEGRAVADFRSNRIGLVVLPPPADAGRPVRVVHPGGGATPARFPVEISPHQPFLDIAALEWSDAGTSFRLAFTGDVFETEDQRNWTDASFKTYSTPLSRPFPVPVAEGSVVRQSLRLEAAGGAGPAPGTAEASAAATFTLGDPEARVPPLAVAAGGPPGALPPLTGLEAIVVELEGPGEGWPARLAPAAAEAARHGAGLDVRVAAAEPGRLVAALGDFLGRIRRLAVFDPASHVTEPGAWQELRPLLAAAGFRGGLLAGTRAHFTELNRSSARIPADADALVFSLTPQMHSTEVRHIIESVPMQRLVAQNALRLGAGRPVHVGPVTLRPRFNAVATTGGTGGAEHDELQGEPGGTGGAEHDELQGEPFTAAWTLASTASLSLEGVASVCYFEASGPGGLAASDGRLYPAGELLRQLAALRGAPVLSAQPDGPTPVTVYPVSTPEALLLFAANLSPAPSGARVLLPAGDQAAARAEVTAIGAPAGAAGTAALRGGSLSLDLPPWSTLVVRLRPASG</sequence>
<feature type="region of interest" description="Disordered" evidence="1">
    <location>
        <begin position="448"/>
        <end position="474"/>
    </location>
</feature>
<accession>A0ABX1JK29</accession>
<proteinExistence type="predicted"/>
<keyword evidence="5" id="KW-1185">Reference proteome</keyword>
<evidence type="ECO:0000256" key="1">
    <source>
        <dbReference type="SAM" id="MobiDB-lite"/>
    </source>
</evidence>
<evidence type="ECO:0000313" key="5">
    <source>
        <dbReference type="Proteomes" id="UP000523795"/>
    </source>
</evidence>
<reference evidence="4 5" key="1">
    <citation type="submission" date="2020-04" db="EMBL/GenBank/DDBJ databases">
        <authorList>
            <person name="Liu S."/>
        </authorList>
    </citation>
    <scope>NUCLEOTIDE SEQUENCE [LARGE SCALE GENOMIC DNA]</scope>
    <source>
        <strain evidence="4 5">CGMCC 1.15091</strain>
    </source>
</reference>
<name>A0ABX1JK29_9MICC</name>
<protein>
    <submittedName>
        <fullName evidence="4">Uncharacterized protein</fullName>
    </submittedName>
</protein>